<dbReference type="AlphaFoldDB" id="A0A094QFM5"/>
<evidence type="ECO:0000313" key="2">
    <source>
        <dbReference type="EMBL" id="KGA21074.1"/>
    </source>
</evidence>
<organism evidence="2">
    <name type="scientific">freshwater metagenome</name>
    <dbReference type="NCBI Taxonomy" id="449393"/>
    <lineage>
        <taxon>unclassified sequences</taxon>
        <taxon>metagenomes</taxon>
        <taxon>ecological metagenomes</taxon>
    </lineage>
</organism>
<proteinExistence type="predicted"/>
<gene>
    <name evidence="2" type="ORF">GM51_3760</name>
</gene>
<comment type="caution">
    <text evidence="2">The sequence shown here is derived from an EMBL/GenBank/DDBJ whole genome shotgun (WGS) entry which is preliminary data.</text>
</comment>
<keyword evidence="1" id="KW-0472">Membrane</keyword>
<feature type="transmembrane region" description="Helical" evidence="1">
    <location>
        <begin position="20"/>
        <end position="37"/>
    </location>
</feature>
<name>A0A094QFM5_9ZZZZ</name>
<reference evidence="2" key="1">
    <citation type="submission" date="2014-06" db="EMBL/GenBank/DDBJ databases">
        <title>Key roles for freshwater Actinobacteria revealed by deep metagenomic sequencing.</title>
        <authorList>
            <person name="Ghai R."/>
            <person name="Mizuno C.M."/>
            <person name="Picazo A."/>
            <person name="Camacho A."/>
            <person name="Rodriguez-Valera F."/>
        </authorList>
    </citation>
    <scope>NUCLEOTIDE SEQUENCE</scope>
</reference>
<protein>
    <submittedName>
        <fullName evidence="2">Uncharacterized protein</fullName>
    </submittedName>
</protein>
<keyword evidence="1" id="KW-0812">Transmembrane</keyword>
<feature type="transmembrane region" description="Helical" evidence="1">
    <location>
        <begin position="99"/>
        <end position="122"/>
    </location>
</feature>
<evidence type="ECO:0000256" key="1">
    <source>
        <dbReference type="SAM" id="Phobius"/>
    </source>
</evidence>
<accession>A0A094QFM5</accession>
<keyword evidence="1" id="KW-1133">Transmembrane helix</keyword>
<dbReference type="EMBL" id="JNSL01000014">
    <property type="protein sequence ID" value="KGA21074.1"/>
    <property type="molecule type" value="Genomic_DNA"/>
</dbReference>
<feature type="transmembrane region" description="Helical" evidence="1">
    <location>
        <begin position="49"/>
        <end position="70"/>
    </location>
</feature>
<sequence length="123" mass="13138">MNEKDLLQLWNTKRTHIINAQIAPTLLLIGVFVLAAYGKFEMATDATKYLTIGVVAATGILAIISQYAAIREGEALIADLKKVDKPSKLSKKISESGELLKLSAVAVVGLGAAVFALVVWTVL</sequence>